<evidence type="ECO:0000313" key="1">
    <source>
        <dbReference type="EMBL" id="QSS62243.1"/>
    </source>
</evidence>
<dbReference type="VEuPathDB" id="FungiDB:I7I51_04420"/>
<accession>A0A8A1MBZ8</accession>
<protein>
    <submittedName>
        <fullName evidence="1">Uncharacterized protein</fullName>
    </submittedName>
</protein>
<organism evidence="1 2">
    <name type="scientific">Ajellomyces capsulatus</name>
    <name type="common">Darling's disease fungus</name>
    <name type="synonym">Histoplasma capsulatum</name>
    <dbReference type="NCBI Taxonomy" id="5037"/>
    <lineage>
        <taxon>Eukaryota</taxon>
        <taxon>Fungi</taxon>
        <taxon>Dikarya</taxon>
        <taxon>Ascomycota</taxon>
        <taxon>Pezizomycotina</taxon>
        <taxon>Eurotiomycetes</taxon>
        <taxon>Eurotiomycetidae</taxon>
        <taxon>Onygenales</taxon>
        <taxon>Ajellomycetaceae</taxon>
        <taxon>Histoplasma</taxon>
    </lineage>
</organism>
<proteinExistence type="predicted"/>
<dbReference type="AlphaFoldDB" id="A0A8A1MBZ8"/>
<name>A0A8A1MBZ8_AJECA</name>
<gene>
    <name evidence="1" type="ORF">I7I51_04420</name>
</gene>
<reference evidence="1" key="1">
    <citation type="submission" date="2021-01" db="EMBL/GenBank/DDBJ databases">
        <title>Chromosome-level genome assembly of a human fungal pathogen reveals clustering of transcriptionally co-regulated genes.</title>
        <authorList>
            <person name="Voorhies M."/>
            <person name="Cohen S."/>
            <person name="Shea T.P."/>
            <person name="Petrus S."/>
            <person name="Munoz J.F."/>
            <person name="Poplawski S."/>
            <person name="Goldman W.E."/>
            <person name="Michael T."/>
            <person name="Cuomo C.A."/>
            <person name="Sil A."/>
            <person name="Beyhan S."/>
        </authorList>
    </citation>
    <scope>NUCLEOTIDE SEQUENCE</scope>
    <source>
        <strain evidence="1">WU24</strain>
    </source>
</reference>
<evidence type="ECO:0000313" key="2">
    <source>
        <dbReference type="Proteomes" id="UP000663671"/>
    </source>
</evidence>
<sequence>MRTCLCNTLFLKCLQRGIRQALVVIVHSNQKRFFSETPSTCNLISVEKVAGDDDHVNALDNEKADEAVDENMSSNDSIYEDYEMIDASALSLFTSLPPSF</sequence>
<dbReference type="Proteomes" id="UP000663671">
    <property type="component" value="Chromosome 5"/>
</dbReference>
<dbReference type="EMBL" id="CP069111">
    <property type="protein sequence ID" value="QSS62243.1"/>
    <property type="molecule type" value="Genomic_DNA"/>
</dbReference>